<evidence type="ECO:0000313" key="3">
    <source>
        <dbReference type="Proteomes" id="UP000696573"/>
    </source>
</evidence>
<dbReference type="OrthoDB" id="5149146at2759"/>
<dbReference type="EMBL" id="CABFNQ020000740">
    <property type="protein sequence ID" value="CAH0030505.1"/>
    <property type="molecule type" value="Genomic_DNA"/>
</dbReference>
<accession>A0A9N9VU45</accession>
<keyword evidence="3" id="KW-1185">Reference proteome</keyword>
<comment type="caution">
    <text evidence="2">The sequence shown here is derived from an EMBL/GenBank/DDBJ whole genome shotgun (WGS) entry which is preliminary data.</text>
</comment>
<organism evidence="2 3">
    <name type="scientific">Clonostachys rhizophaga</name>
    <dbReference type="NCBI Taxonomy" id="160324"/>
    <lineage>
        <taxon>Eukaryota</taxon>
        <taxon>Fungi</taxon>
        <taxon>Dikarya</taxon>
        <taxon>Ascomycota</taxon>
        <taxon>Pezizomycotina</taxon>
        <taxon>Sordariomycetes</taxon>
        <taxon>Hypocreomycetidae</taxon>
        <taxon>Hypocreales</taxon>
        <taxon>Bionectriaceae</taxon>
        <taxon>Clonostachys</taxon>
    </lineage>
</organism>
<protein>
    <submittedName>
        <fullName evidence="2">Uncharacterized protein</fullName>
    </submittedName>
</protein>
<evidence type="ECO:0000256" key="1">
    <source>
        <dbReference type="SAM" id="MobiDB-lite"/>
    </source>
</evidence>
<reference evidence="2" key="1">
    <citation type="submission" date="2021-10" db="EMBL/GenBank/DDBJ databases">
        <authorList>
            <person name="Piombo E."/>
        </authorList>
    </citation>
    <scope>NUCLEOTIDE SEQUENCE</scope>
</reference>
<proteinExistence type="predicted"/>
<dbReference type="Proteomes" id="UP000696573">
    <property type="component" value="Unassembled WGS sequence"/>
</dbReference>
<gene>
    <name evidence="2" type="ORF">CRHIZ90672A_00003432</name>
</gene>
<name>A0A9N9VU45_9HYPO</name>
<evidence type="ECO:0000313" key="2">
    <source>
        <dbReference type="EMBL" id="CAH0030505.1"/>
    </source>
</evidence>
<dbReference type="AlphaFoldDB" id="A0A9N9VU45"/>
<feature type="compositionally biased region" description="Polar residues" evidence="1">
    <location>
        <begin position="1"/>
        <end position="19"/>
    </location>
</feature>
<sequence>MVIANNTMPTRLVPSSSNLSADDVSKASADSKSKRDPVVKKIMPASRVSSSSTMPVDVVPKASALHWGIWDPTNHWTCHIREFFLAAGPQEGYRFPPYLGYADSGPCRVGAIFSSPNDLDTTLVAPKVMPDDCIVFLSRARTFSDRSLTSSSFSSPTAVRKFSFQQLEHHMVSPNELESMIDASVWNKVKPISWGRRRIYIITGLKIAEGLEVSDGESCWKYDGRVILSYRMHELRPASPGGYDFRRVYPNSGDKVHDSDYVLPWW</sequence>
<feature type="region of interest" description="Disordered" evidence="1">
    <location>
        <begin position="1"/>
        <end position="38"/>
    </location>
</feature>
<feature type="compositionally biased region" description="Basic and acidic residues" evidence="1">
    <location>
        <begin position="23"/>
        <end position="38"/>
    </location>
</feature>